<reference evidence="7" key="1">
    <citation type="journal article" date="2018" name="Front. Microbiol.">
        <title>Genome-Based Analysis Reveals the Taxonomy and Diversity of the Family Idiomarinaceae.</title>
        <authorList>
            <person name="Liu Y."/>
            <person name="Lai Q."/>
            <person name="Shao Z."/>
        </authorList>
    </citation>
    <scope>NUCLEOTIDE SEQUENCE [LARGE SCALE GENOMIC DNA]</scope>
    <source>
        <strain evidence="7">SN-14</strain>
    </source>
</reference>
<dbReference type="PANTHER" id="PTHR35008:SF8">
    <property type="entry name" value="ALCOHOL DEHYDROGENASE CYTOCHROME C SUBUNIT"/>
    <property type="match status" value="1"/>
</dbReference>
<dbReference type="SUPFAM" id="SSF46626">
    <property type="entry name" value="Cytochrome c"/>
    <property type="match status" value="1"/>
</dbReference>
<dbReference type="GO" id="GO:0009055">
    <property type="term" value="F:electron transfer activity"/>
    <property type="evidence" value="ECO:0007669"/>
    <property type="project" value="InterPro"/>
</dbReference>
<dbReference type="GO" id="GO:0020037">
    <property type="term" value="F:heme binding"/>
    <property type="evidence" value="ECO:0007669"/>
    <property type="project" value="InterPro"/>
</dbReference>
<organism evidence="6 7">
    <name type="scientific">Idiomarina aquatica</name>
    <dbReference type="NCBI Taxonomy" id="1327752"/>
    <lineage>
        <taxon>Bacteria</taxon>
        <taxon>Pseudomonadati</taxon>
        <taxon>Pseudomonadota</taxon>
        <taxon>Gammaproteobacteria</taxon>
        <taxon>Alteromonadales</taxon>
        <taxon>Idiomarinaceae</taxon>
        <taxon>Idiomarina</taxon>
    </lineage>
</organism>
<proteinExistence type="predicted"/>
<dbReference type="GO" id="GO:0046872">
    <property type="term" value="F:metal ion binding"/>
    <property type="evidence" value="ECO:0007669"/>
    <property type="project" value="UniProtKB-KW"/>
</dbReference>
<evidence type="ECO:0000256" key="3">
    <source>
        <dbReference type="ARBA" id="ARBA00023004"/>
    </source>
</evidence>
<dbReference type="InterPro" id="IPR009056">
    <property type="entry name" value="Cyt_c-like_dom"/>
</dbReference>
<dbReference type="InterPro" id="IPR036909">
    <property type="entry name" value="Cyt_c-like_dom_sf"/>
</dbReference>
<dbReference type="Pfam" id="PF00034">
    <property type="entry name" value="Cytochrom_C"/>
    <property type="match status" value="1"/>
</dbReference>
<accession>A0AA94EI74</accession>
<dbReference type="Proteomes" id="UP000286680">
    <property type="component" value="Unassembled WGS sequence"/>
</dbReference>
<dbReference type="AlphaFoldDB" id="A0AA94EI74"/>
<evidence type="ECO:0000256" key="4">
    <source>
        <dbReference type="PROSITE-ProRule" id="PRU00433"/>
    </source>
</evidence>
<dbReference type="PANTHER" id="PTHR35008">
    <property type="entry name" value="BLL4482 PROTEIN-RELATED"/>
    <property type="match status" value="1"/>
</dbReference>
<feature type="domain" description="Cytochrome c" evidence="5">
    <location>
        <begin position="11"/>
        <end position="100"/>
    </location>
</feature>
<dbReference type="InterPro" id="IPR051459">
    <property type="entry name" value="Cytochrome_c-type_DH"/>
</dbReference>
<evidence type="ECO:0000256" key="2">
    <source>
        <dbReference type="ARBA" id="ARBA00022723"/>
    </source>
</evidence>
<keyword evidence="2 4" id="KW-0479">Metal-binding</keyword>
<comment type="caution">
    <text evidence="6">The sequence shown here is derived from an EMBL/GenBank/DDBJ whole genome shotgun (WGS) entry which is preliminary data.</text>
</comment>
<keyword evidence="7" id="KW-1185">Reference proteome</keyword>
<evidence type="ECO:0000313" key="7">
    <source>
        <dbReference type="Proteomes" id="UP000286680"/>
    </source>
</evidence>
<name>A0AA94EI74_9GAMM</name>
<sequence length="116" mass="11817">MGLLTVLPAPAAAADGKALFAKHCQACHQAGGKGLSGVFPPLAGNPNLVDQPQRIIDAVLKGKSGALEVNGVTYNGFMPPMNYLSNDDVAAIANYINLDLAGGQEKTDAGAVASLR</sequence>
<evidence type="ECO:0000259" key="5">
    <source>
        <dbReference type="PROSITE" id="PS51007"/>
    </source>
</evidence>
<keyword evidence="3 4" id="KW-0408">Iron</keyword>
<dbReference type="EMBL" id="PIPS01000001">
    <property type="protein sequence ID" value="RUO45747.1"/>
    <property type="molecule type" value="Genomic_DNA"/>
</dbReference>
<dbReference type="PROSITE" id="PS51007">
    <property type="entry name" value="CYTC"/>
    <property type="match status" value="1"/>
</dbReference>
<protein>
    <submittedName>
        <fullName evidence="6">Cytochrome C</fullName>
    </submittedName>
</protein>
<gene>
    <name evidence="6" type="ORF">CWE23_02925</name>
</gene>
<keyword evidence="1 4" id="KW-0349">Heme</keyword>
<evidence type="ECO:0000313" key="6">
    <source>
        <dbReference type="EMBL" id="RUO45747.1"/>
    </source>
</evidence>
<evidence type="ECO:0000256" key="1">
    <source>
        <dbReference type="ARBA" id="ARBA00022617"/>
    </source>
</evidence>
<dbReference type="Gene3D" id="1.10.760.10">
    <property type="entry name" value="Cytochrome c-like domain"/>
    <property type="match status" value="1"/>
</dbReference>